<name>A0AAP7N876_BACAM</name>
<dbReference type="PANTHER" id="PTHR30461:SF23">
    <property type="entry name" value="DNA RECOMBINASE-RELATED"/>
    <property type="match status" value="1"/>
</dbReference>
<comment type="caution">
    <text evidence="3">The sequence shown here is derived from an EMBL/GenBank/DDBJ whole genome shotgun (WGS) entry which is preliminary data.</text>
</comment>
<organism evidence="3 4">
    <name type="scientific">Bacillus amyloliquefaciens</name>
    <name type="common">Bacillus velezensis</name>
    <dbReference type="NCBI Taxonomy" id="1390"/>
    <lineage>
        <taxon>Bacteria</taxon>
        <taxon>Bacillati</taxon>
        <taxon>Bacillota</taxon>
        <taxon>Bacilli</taxon>
        <taxon>Bacillales</taxon>
        <taxon>Bacillaceae</taxon>
        <taxon>Bacillus</taxon>
        <taxon>Bacillus amyloliquefaciens group</taxon>
    </lineage>
</organism>
<evidence type="ECO:0000259" key="2">
    <source>
        <dbReference type="PROSITE" id="PS51737"/>
    </source>
</evidence>
<dbReference type="EMBL" id="MOEA01000002">
    <property type="protein sequence ID" value="OIK21062.1"/>
    <property type="molecule type" value="Genomic_DNA"/>
</dbReference>
<dbReference type="InterPro" id="IPR011109">
    <property type="entry name" value="DNA_bind_recombinase_dom"/>
</dbReference>
<dbReference type="PROSITE" id="PS51737">
    <property type="entry name" value="RECOMBINASE_DNA_BIND"/>
    <property type="match status" value="1"/>
</dbReference>
<dbReference type="PANTHER" id="PTHR30461">
    <property type="entry name" value="DNA-INVERTASE FROM LAMBDOID PROPHAGE"/>
    <property type="match status" value="1"/>
</dbReference>
<dbReference type="Gene3D" id="3.40.50.1390">
    <property type="entry name" value="Resolvase, N-terminal catalytic domain"/>
    <property type="match status" value="1"/>
</dbReference>
<dbReference type="GO" id="GO:0000150">
    <property type="term" value="F:DNA strand exchange activity"/>
    <property type="evidence" value="ECO:0007669"/>
    <property type="project" value="InterPro"/>
</dbReference>
<dbReference type="InterPro" id="IPR036162">
    <property type="entry name" value="Resolvase-like_N_sf"/>
</dbReference>
<evidence type="ECO:0000256" key="1">
    <source>
        <dbReference type="SAM" id="Coils"/>
    </source>
</evidence>
<dbReference type="AlphaFoldDB" id="A0AAP7N876"/>
<dbReference type="SMART" id="SM00857">
    <property type="entry name" value="Resolvase"/>
    <property type="match status" value="1"/>
</dbReference>
<keyword evidence="1" id="KW-0175">Coiled coil</keyword>
<sequence>MISLEHRIKRVAIYLRKSRNNEGEETEETLAKHRTRLLDIAHKNNWKYEMFQEVGSSMDETRPQYQLMKTKLTKGIFDAVLSVNLARVTRDDAETPVFMKLLRQEEILFVTDNERIYDLDIQEDWQTLKFTGFVNNWEYENIKAQLRKGKKDSARMGRWSNGVPNYGYVYNRLEKTLEIDPKKAEGVKLAFQMVIEGVGVDIVAINLNKLGFRTNRGNPFRGHSITRMIRSEIYKGMIVSNRLKGRNTYEGKLRPKEQWIISEDAVEPIIDKKTWELANAELDKRKGLSPRAKQRRHGLSSLIKCGICGKSHSIGERNRRQRLVIQHCLKPNHLGIRCYNRGLNYNAMMELIINSIKDRKAYIIKEIESLKVLHPKTDSKATKIKALHDQITKNKKALEILQLQLEEELIDIKSFKDRKTKREIALNDLQLDLHELENSSTDDLIESKITAAERLDHFLKNWQQFDPPELNEALHSFIEKITWLYPRDSDDPPKMTINWVD</sequence>
<evidence type="ECO:0000313" key="3">
    <source>
        <dbReference type="EMBL" id="OIK21062.1"/>
    </source>
</evidence>
<reference evidence="3 4" key="1">
    <citation type="submission" date="2016-10" db="EMBL/GenBank/DDBJ databases">
        <authorList>
            <person name="Marach S."/>
            <person name="Prathuangwong S."/>
            <person name="Takikawa Y."/>
            <person name="Dohra H."/>
        </authorList>
    </citation>
    <scope>NUCLEOTIDE SEQUENCE [LARGE SCALE GENOMIC DNA]</scope>
    <source>
        <strain evidence="3 4">K2</strain>
    </source>
</reference>
<dbReference type="SUPFAM" id="SSF53041">
    <property type="entry name" value="Resolvase-like"/>
    <property type="match status" value="1"/>
</dbReference>
<dbReference type="Pfam" id="PF07508">
    <property type="entry name" value="Recombinase"/>
    <property type="match status" value="1"/>
</dbReference>
<feature type="coiled-coil region" evidence="1">
    <location>
        <begin position="388"/>
        <end position="418"/>
    </location>
</feature>
<dbReference type="InterPro" id="IPR050639">
    <property type="entry name" value="SSR_resolvase"/>
</dbReference>
<gene>
    <name evidence="3" type="ORF">BKP66_05655</name>
</gene>
<proteinExistence type="predicted"/>
<accession>A0AAP7N876</accession>
<dbReference type="InterPro" id="IPR038109">
    <property type="entry name" value="DNA_bind_recomb_sf"/>
</dbReference>
<dbReference type="GO" id="GO:0003677">
    <property type="term" value="F:DNA binding"/>
    <property type="evidence" value="ECO:0007669"/>
    <property type="project" value="InterPro"/>
</dbReference>
<dbReference type="Gene3D" id="3.90.1750.20">
    <property type="entry name" value="Putative Large Serine Recombinase, Chain B, Domain 2"/>
    <property type="match status" value="1"/>
</dbReference>
<dbReference type="Pfam" id="PF00239">
    <property type="entry name" value="Resolvase"/>
    <property type="match status" value="1"/>
</dbReference>
<protein>
    <submittedName>
        <fullName evidence="3">Recombinase family protein</fullName>
    </submittedName>
</protein>
<dbReference type="InterPro" id="IPR006119">
    <property type="entry name" value="Resolv_N"/>
</dbReference>
<feature type="domain" description="Recombinase" evidence="2">
    <location>
        <begin position="165"/>
        <end position="288"/>
    </location>
</feature>
<dbReference type="Proteomes" id="UP000180036">
    <property type="component" value="Unassembled WGS sequence"/>
</dbReference>
<dbReference type="RefSeq" id="WP_071347260.1">
    <property type="nucleotide sequence ID" value="NZ_MOEA01000002.1"/>
</dbReference>
<evidence type="ECO:0000313" key="4">
    <source>
        <dbReference type="Proteomes" id="UP000180036"/>
    </source>
</evidence>